<evidence type="ECO:0000256" key="1">
    <source>
        <dbReference type="SAM" id="MobiDB-lite"/>
    </source>
</evidence>
<dbReference type="PANTHER" id="PTHR16214:SF3">
    <property type="entry name" value="TRANSMEMBRANE PROTEIN 260"/>
    <property type="match status" value="1"/>
</dbReference>
<name>A0A6J4UNG4_9BACT</name>
<feature type="transmembrane region" description="Helical" evidence="2">
    <location>
        <begin position="194"/>
        <end position="224"/>
    </location>
</feature>
<feature type="region of interest" description="Disordered" evidence="1">
    <location>
        <begin position="1"/>
        <end position="25"/>
    </location>
</feature>
<feature type="transmembrane region" description="Helical" evidence="2">
    <location>
        <begin position="315"/>
        <end position="343"/>
    </location>
</feature>
<feature type="compositionally biased region" description="Basic and acidic residues" evidence="1">
    <location>
        <begin position="1"/>
        <end position="10"/>
    </location>
</feature>
<feature type="transmembrane region" description="Helical" evidence="2">
    <location>
        <begin position="355"/>
        <end position="374"/>
    </location>
</feature>
<evidence type="ECO:0000256" key="2">
    <source>
        <dbReference type="SAM" id="Phobius"/>
    </source>
</evidence>
<evidence type="ECO:0000313" key="3">
    <source>
        <dbReference type="EMBL" id="CAA9552384.1"/>
    </source>
</evidence>
<protein>
    <recommendedName>
        <fullName evidence="4">DUF2723 domain-containing protein</fullName>
    </recommendedName>
</protein>
<gene>
    <name evidence="3" type="ORF">AVDCRST_MAG49-1910</name>
</gene>
<keyword evidence="2" id="KW-0812">Transmembrane</keyword>
<keyword evidence="2" id="KW-0472">Membrane</keyword>
<dbReference type="Pfam" id="PF11028">
    <property type="entry name" value="TMEM260-like"/>
    <property type="match status" value="1"/>
</dbReference>
<reference evidence="3" key="1">
    <citation type="submission" date="2020-02" db="EMBL/GenBank/DDBJ databases">
        <authorList>
            <person name="Meier V. D."/>
        </authorList>
    </citation>
    <scope>NUCLEOTIDE SEQUENCE</scope>
    <source>
        <strain evidence="3">AVDCRST_MAG49</strain>
    </source>
</reference>
<dbReference type="PANTHER" id="PTHR16214">
    <property type="entry name" value="TRANSMEMBRANE PROTEIN 260"/>
    <property type="match status" value="1"/>
</dbReference>
<dbReference type="InterPro" id="IPR021280">
    <property type="entry name" value="TMEM260-like"/>
</dbReference>
<feature type="transmembrane region" description="Helical" evidence="2">
    <location>
        <begin position="48"/>
        <end position="73"/>
    </location>
</feature>
<sequence>MGSVGTRDRAGTQTEYPGGTAEARPRPVAGPLAALADRVLTGVRSADAVWAVVIGGILGWAYVVTLLPGVFTFGDTTKFQYLGRVLGTPHPTGYPTYLMLNHVFVRLWPFGSLAQNANLLSAVFTVVAVVVLFKLLTALGVAPLLASAAGLTFGFTRTVWSQSIMAEVYTLNLLFVAATVYLLTVWHLRRRDGYLIAGLGVYAFSFGNHLTMVTFLPAIAWLVFTTDASSVLRLRNVATTAVFVVLSALQYSYVFWRSSVEHPGFLEMRATTLDEFWWWIRGGPFASQMFAFPAEEVISERIPRFLDFFRGEYGVLTAVILLGLVTLRSLRLNVFFLLCAAGNVFYAVNYDVGDYFVYFIPTYFVAAIYLGLGFDRITRLLARLGTALVAAGRRRGAPPRPAGPGQASFSRAQALFVLVPWVMALANLAAVDQSENRAAAMATEAILQEVGSNAVVITASYHYSDYQSLMYYLAGEGRAEDNVHALWAARPQAVAAYLCEGRPLELPLQKLTVPPGSAVYALRPPDRLDRVGLCTDDGADCAYATTSGWYDPDTTDPLWWRWSDGIGRVWVYADRAMEVTIDGVLGTKQRTDRVDVLLNGGVQRTLDVASGDGRPLGAIPLRLEAGENLLEFRAQTPAVSVPSDPRRLAFAVQQLSMTSAGNGPACDFLL</sequence>
<feature type="transmembrane region" description="Helical" evidence="2">
    <location>
        <begin position="123"/>
        <end position="156"/>
    </location>
</feature>
<proteinExistence type="predicted"/>
<accession>A0A6J4UNG4</accession>
<evidence type="ECO:0008006" key="4">
    <source>
        <dbReference type="Google" id="ProtNLM"/>
    </source>
</evidence>
<feature type="transmembrane region" description="Helical" evidence="2">
    <location>
        <begin position="168"/>
        <end position="188"/>
    </location>
</feature>
<dbReference type="EMBL" id="CADCWG010000125">
    <property type="protein sequence ID" value="CAA9552384.1"/>
    <property type="molecule type" value="Genomic_DNA"/>
</dbReference>
<feature type="transmembrane region" description="Helical" evidence="2">
    <location>
        <begin position="236"/>
        <end position="256"/>
    </location>
</feature>
<dbReference type="InterPro" id="IPR052724">
    <property type="entry name" value="GT117_domain-containing"/>
</dbReference>
<organism evidence="3">
    <name type="scientific">uncultured Thermomicrobiales bacterium</name>
    <dbReference type="NCBI Taxonomy" id="1645740"/>
    <lineage>
        <taxon>Bacteria</taxon>
        <taxon>Pseudomonadati</taxon>
        <taxon>Thermomicrobiota</taxon>
        <taxon>Thermomicrobia</taxon>
        <taxon>Thermomicrobiales</taxon>
        <taxon>environmental samples</taxon>
    </lineage>
</organism>
<dbReference type="AlphaFoldDB" id="A0A6J4UNG4"/>
<keyword evidence="2" id="KW-1133">Transmembrane helix</keyword>